<dbReference type="PANTHER" id="PTHR24322:SF736">
    <property type="entry name" value="RETINOL DEHYDROGENASE 10"/>
    <property type="match status" value="1"/>
</dbReference>
<dbReference type="PRINTS" id="PR00081">
    <property type="entry name" value="GDHRDH"/>
</dbReference>
<proteinExistence type="inferred from homology"/>
<evidence type="ECO:0000256" key="1">
    <source>
        <dbReference type="ARBA" id="ARBA00006484"/>
    </source>
</evidence>
<dbReference type="PRINTS" id="PR00080">
    <property type="entry name" value="SDRFAMILY"/>
</dbReference>
<evidence type="ECO:0000313" key="3">
    <source>
        <dbReference type="EMBL" id="SUZ50102.1"/>
    </source>
</evidence>
<sequence length="295" mass="32610">MKDFEGKTAVVTGAASGIGFGLAEKFAQQKMQVVLADVEEEALDKAVEQLRQYQHRVVGIKADVLIEESVGELFVRAKEEYGNIHILCNNAGIGANSGDKAIWEIEKSDWEWVMGVNLYGVLYGIQAFLPHMIEHGEEGHVVTTVSLAGLISGAGTYGVSKHAALALTEGLNRDLIARESKIGASVLCPGFVNTNINDSERNRPSHLKNKSEPVVNEQQIEVFNLLLKQGKEPSEIAEIVFQAIKDNVFYILPHPAWDDNLRAHFEDILARKELTPPSVNDLAEFFKPREDGEKY</sequence>
<dbReference type="Pfam" id="PF00106">
    <property type="entry name" value="adh_short"/>
    <property type="match status" value="1"/>
</dbReference>
<dbReference type="GO" id="GO:0016616">
    <property type="term" value="F:oxidoreductase activity, acting on the CH-OH group of donors, NAD or NADP as acceptor"/>
    <property type="evidence" value="ECO:0007669"/>
    <property type="project" value="TreeGrafter"/>
</dbReference>
<dbReference type="PANTHER" id="PTHR24322">
    <property type="entry name" value="PKSB"/>
    <property type="match status" value="1"/>
</dbReference>
<keyword evidence="2" id="KW-0560">Oxidoreductase</keyword>
<dbReference type="Gene3D" id="3.40.50.720">
    <property type="entry name" value="NAD(P)-binding Rossmann-like Domain"/>
    <property type="match status" value="1"/>
</dbReference>
<dbReference type="FunFam" id="3.40.50.720:FF:000084">
    <property type="entry name" value="Short-chain dehydrogenase reductase"/>
    <property type="match status" value="1"/>
</dbReference>
<dbReference type="EMBL" id="UINC01000153">
    <property type="protein sequence ID" value="SUZ50102.1"/>
    <property type="molecule type" value="Genomic_DNA"/>
</dbReference>
<dbReference type="InterPro" id="IPR036291">
    <property type="entry name" value="NAD(P)-bd_dom_sf"/>
</dbReference>
<protein>
    <recommendedName>
        <fullName evidence="4">3-oxoacyl-ACP reductase</fullName>
    </recommendedName>
</protein>
<reference evidence="3" key="1">
    <citation type="submission" date="2018-05" db="EMBL/GenBank/DDBJ databases">
        <authorList>
            <person name="Lanie J.A."/>
            <person name="Ng W.-L."/>
            <person name="Kazmierczak K.M."/>
            <person name="Andrzejewski T.M."/>
            <person name="Davidsen T.M."/>
            <person name="Wayne K.J."/>
            <person name="Tettelin H."/>
            <person name="Glass J.I."/>
            <person name="Rusch D."/>
            <person name="Podicherti R."/>
            <person name="Tsui H.-C.T."/>
            <person name="Winkler M.E."/>
        </authorList>
    </citation>
    <scope>NUCLEOTIDE SEQUENCE</scope>
</reference>
<dbReference type="AlphaFoldDB" id="A0A381N671"/>
<organism evidence="3">
    <name type="scientific">marine metagenome</name>
    <dbReference type="NCBI Taxonomy" id="408172"/>
    <lineage>
        <taxon>unclassified sequences</taxon>
        <taxon>metagenomes</taxon>
        <taxon>ecological metagenomes</taxon>
    </lineage>
</organism>
<dbReference type="SUPFAM" id="SSF51735">
    <property type="entry name" value="NAD(P)-binding Rossmann-fold domains"/>
    <property type="match status" value="1"/>
</dbReference>
<gene>
    <name evidence="3" type="ORF">METZ01_LOCUS2956</name>
</gene>
<name>A0A381N671_9ZZZZ</name>
<accession>A0A381N671</accession>
<dbReference type="InterPro" id="IPR002347">
    <property type="entry name" value="SDR_fam"/>
</dbReference>
<evidence type="ECO:0008006" key="4">
    <source>
        <dbReference type="Google" id="ProtNLM"/>
    </source>
</evidence>
<evidence type="ECO:0000256" key="2">
    <source>
        <dbReference type="ARBA" id="ARBA00023002"/>
    </source>
</evidence>
<dbReference type="CDD" id="cd05233">
    <property type="entry name" value="SDR_c"/>
    <property type="match status" value="1"/>
</dbReference>
<comment type="similarity">
    <text evidence="1">Belongs to the short-chain dehydrogenases/reductases (SDR) family.</text>
</comment>